<dbReference type="AlphaFoldDB" id="A0A6A6WBB7"/>
<feature type="region of interest" description="Disordered" evidence="3">
    <location>
        <begin position="227"/>
        <end position="253"/>
    </location>
</feature>
<dbReference type="PANTHER" id="PTHR12765">
    <property type="entry name" value="RED PROTEIN IK FACTOR CYTOKINE IK"/>
    <property type="match status" value="1"/>
</dbReference>
<protein>
    <recommendedName>
        <fullName evidence="4">RED-like N-terminal domain-containing protein</fullName>
    </recommendedName>
</protein>
<dbReference type="OrthoDB" id="3366823at2759"/>
<feature type="compositionally biased region" description="Basic and acidic residues" evidence="3">
    <location>
        <begin position="457"/>
        <end position="479"/>
    </location>
</feature>
<dbReference type="Proteomes" id="UP000799437">
    <property type="component" value="Unassembled WGS sequence"/>
</dbReference>
<feature type="region of interest" description="Disordered" evidence="3">
    <location>
        <begin position="273"/>
        <end position="509"/>
    </location>
</feature>
<feature type="domain" description="RED-like N-terminal" evidence="4">
    <location>
        <begin position="68"/>
        <end position="174"/>
    </location>
</feature>
<evidence type="ECO:0000256" key="1">
    <source>
        <dbReference type="ARBA" id="ARBA00004123"/>
    </source>
</evidence>
<feature type="compositionally biased region" description="Basic and acidic residues" evidence="3">
    <location>
        <begin position="90"/>
        <end position="103"/>
    </location>
</feature>
<evidence type="ECO:0000256" key="2">
    <source>
        <dbReference type="ARBA" id="ARBA00023242"/>
    </source>
</evidence>
<dbReference type="GeneID" id="54489166"/>
<organism evidence="5 6">
    <name type="scientific">Pseudovirgaria hyperparasitica</name>
    <dbReference type="NCBI Taxonomy" id="470096"/>
    <lineage>
        <taxon>Eukaryota</taxon>
        <taxon>Fungi</taxon>
        <taxon>Dikarya</taxon>
        <taxon>Ascomycota</taxon>
        <taxon>Pezizomycotina</taxon>
        <taxon>Dothideomycetes</taxon>
        <taxon>Dothideomycetes incertae sedis</taxon>
        <taxon>Acrospermales</taxon>
        <taxon>Acrospermaceae</taxon>
        <taxon>Pseudovirgaria</taxon>
    </lineage>
</organism>
<comment type="subcellular location">
    <subcellularLocation>
        <location evidence="1">Nucleus</location>
    </subcellularLocation>
</comment>
<sequence>MNNSQFRKLVLEQSTSKPENGTQTTPQPSATPFGARARGFMTPRHTPGSTNNDFRRQLFEQAAENQQRKKFRSSAAPKGTKLAAGYSDRTQSRKDEEDDDKGKRIKALEESMKLQQIDQATFEKLRDQITGGDISSTHLVKGLDRKLLERIKRGEDVMNSPSKEQDPEEDIVEDLDGALDEFQDKSVAPIQRQRSLKRGEMAPPATGGIKRDRNALLAELRASRQAATETKAAASSKFRRIGEKREESRFETDARGREVLIVTDAEGNVKRKVRKVKADPNEPEVKASVLGTDVVMPEQPVPSPVKEEEEEDMFADAGTDYNPFGVVVDEGDSSEEEDGELEASTQSKPSQGLERLQTQASIPSPKATDTVPQAKRKYFDDEPEVTPETSFNPLHDPAILAALRNSREDGKKPKLSQEEEARQKKHAAMLASSNRDFEDMDMGFGSSRLADEEEMEGGDHIKLSEWGRDGDADGAERGGTKRKRGPKKKRGDKNNATDIMKAMEGQKGK</sequence>
<keyword evidence="2" id="KW-0539">Nucleus</keyword>
<dbReference type="GO" id="GO:0005634">
    <property type="term" value="C:nucleus"/>
    <property type="evidence" value="ECO:0007669"/>
    <property type="project" value="UniProtKB-SubCell"/>
</dbReference>
<dbReference type="EMBL" id="ML996569">
    <property type="protein sequence ID" value="KAF2759973.1"/>
    <property type="molecule type" value="Genomic_DNA"/>
</dbReference>
<evidence type="ECO:0000256" key="3">
    <source>
        <dbReference type="SAM" id="MobiDB-lite"/>
    </source>
</evidence>
<proteinExistence type="predicted"/>
<accession>A0A6A6WBB7</accession>
<dbReference type="InterPro" id="IPR012916">
    <property type="entry name" value="RED_N"/>
</dbReference>
<dbReference type="Pfam" id="PF07808">
    <property type="entry name" value="RED_N"/>
    <property type="match status" value="1"/>
</dbReference>
<feature type="compositionally biased region" description="Low complexity" evidence="3">
    <location>
        <begin position="227"/>
        <end position="236"/>
    </location>
</feature>
<feature type="region of interest" description="Disordered" evidence="3">
    <location>
        <begin position="1"/>
        <end position="103"/>
    </location>
</feature>
<feature type="compositionally biased region" description="Basic and acidic residues" evidence="3">
    <location>
        <begin position="276"/>
        <end position="285"/>
    </location>
</feature>
<feature type="compositionally biased region" description="Polar residues" evidence="3">
    <location>
        <begin position="343"/>
        <end position="362"/>
    </location>
</feature>
<gene>
    <name evidence="5" type="ORF">EJ05DRAFT_509642</name>
</gene>
<reference evidence="5" key="1">
    <citation type="journal article" date="2020" name="Stud. Mycol.">
        <title>101 Dothideomycetes genomes: a test case for predicting lifestyles and emergence of pathogens.</title>
        <authorList>
            <person name="Haridas S."/>
            <person name="Albert R."/>
            <person name="Binder M."/>
            <person name="Bloem J."/>
            <person name="Labutti K."/>
            <person name="Salamov A."/>
            <person name="Andreopoulos B."/>
            <person name="Baker S."/>
            <person name="Barry K."/>
            <person name="Bills G."/>
            <person name="Bluhm B."/>
            <person name="Cannon C."/>
            <person name="Castanera R."/>
            <person name="Culley D."/>
            <person name="Daum C."/>
            <person name="Ezra D."/>
            <person name="Gonzalez J."/>
            <person name="Henrissat B."/>
            <person name="Kuo A."/>
            <person name="Liang C."/>
            <person name="Lipzen A."/>
            <person name="Lutzoni F."/>
            <person name="Magnuson J."/>
            <person name="Mondo S."/>
            <person name="Nolan M."/>
            <person name="Ohm R."/>
            <person name="Pangilinan J."/>
            <person name="Park H.-J."/>
            <person name="Ramirez L."/>
            <person name="Alfaro M."/>
            <person name="Sun H."/>
            <person name="Tritt A."/>
            <person name="Yoshinaga Y."/>
            <person name="Zwiers L.-H."/>
            <person name="Turgeon B."/>
            <person name="Goodwin S."/>
            <person name="Spatafora J."/>
            <person name="Crous P."/>
            <person name="Grigoriev I."/>
        </authorList>
    </citation>
    <scope>NUCLEOTIDE SEQUENCE</scope>
    <source>
        <strain evidence="5">CBS 121739</strain>
    </source>
</reference>
<evidence type="ECO:0000259" key="4">
    <source>
        <dbReference type="Pfam" id="PF07808"/>
    </source>
</evidence>
<feature type="region of interest" description="Disordered" evidence="3">
    <location>
        <begin position="190"/>
        <end position="212"/>
    </location>
</feature>
<feature type="compositionally biased region" description="Basic residues" evidence="3">
    <location>
        <begin position="480"/>
        <end position="491"/>
    </location>
</feature>
<dbReference type="RefSeq" id="XP_033602424.1">
    <property type="nucleotide sequence ID" value="XM_033748112.1"/>
</dbReference>
<keyword evidence="6" id="KW-1185">Reference proteome</keyword>
<evidence type="ECO:0000313" key="5">
    <source>
        <dbReference type="EMBL" id="KAF2759973.1"/>
    </source>
</evidence>
<feature type="compositionally biased region" description="Basic and acidic residues" evidence="3">
    <location>
        <begin position="405"/>
        <end position="422"/>
    </location>
</feature>
<name>A0A6A6WBB7_9PEZI</name>
<feature type="compositionally biased region" description="Polar residues" evidence="3">
    <location>
        <begin position="1"/>
        <end position="30"/>
    </location>
</feature>
<feature type="compositionally biased region" description="Acidic residues" evidence="3">
    <location>
        <begin position="329"/>
        <end position="341"/>
    </location>
</feature>
<feature type="compositionally biased region" description="Basic and acidic residues" evidence="3">
    <location>
        <begin position="240"/>
        <end position="253"/>
    </location>
</feature>
<dbReference type="InterPro" id="IPR039896">
    <property type="entry name" value="Red-like"/>
</dbReference>
<evidence type="ECO:0000313" key="6">
    <source>
        <dbReference type="Proteomes" id="UP000799437"/>
    </source>
</evidence>